<sequence length="169" mass="18533">MSITLNFQPIDKIRKQVKSKLWLGLVIATSLTVPTLANAEITQRDIDNYGTAMAAAANAKSISRVANLVADDALISVSRKRKTTTLNKSNYLNLLQNNWSKATQYGYDIQLNNVVFSGNHAKADAITTEVIVENNVTTRLVTTSRITFAKSGNSVLLSRAISQLVIEKH</sequence>
<name>A0A0X8K4T6_FAUOS</name>
<dbReference type="AlphaFoldDB" id="A0A0X8K4T6"/>
<dbReference type="OrthoDB" id="6660565at2"/>
<gene>
    <name evidence="1" type="ORF">NCTC10465_01241</name>
</gene>
<dbReference type="EMBL" id="UGPY01000001">
    <property type="protein sequence ID" value="STY97457.1"/>
    <property type="molecule type" value="Genomic_DNA"/>
</dbReference>
<dbReference type="Proteomes" id="UP000255230">
    <property type="component" value="Unassembled WGS sequence"/>
</dbReference>
<accession>A0A0X8K4T6</accession>
<evidence type="ECO:0000313" key="1">
    <source>
        <dbReference type="EMBL" id="STY97457.1"/>
    </source>
</evidence>
<protein>
    <submittedName>
        <fullName evidence="1">Uncharacterized protein</fullName>
    </submittedName>
</protein>
<dbReference type="KEGG" id="mos:AXE82_01155"/>
<proteinExistence type="predicted"/>
<reference evidence="1 2" key="1">
    <citation type="submission" date="2018-06" db="EMBL/GenBank/DDBJ databases">
        <authorList>
            <consortium name="Pathogen Informatics"/>
            <person name="Doyle S."/>
        </authorList>
    </citation>
    <scope>NUCLEOTIDE SEQUENCE [LARGE SCALE GENOMIC DNA]</scope>
    <source>
        <strain evidence="1 2">NCTC10465</strain>
    </source>
</reference>
<evidence type="ECO:0000313" key="2">
    <source>
        <dbReference type="Proteomes" id="UP000255230"/>
    </source>
</evidence>
<keyword evidence="2" id="KW-1185">Reference proteome</keyword>
<dbReference type="RefSeq" id="WP_062330429.1">
    <property type="nucleotide sequence ID" value="NZ_CBCRZU010000002.1"/>
</dbReference>
<dbReference type="Gene3D" id="3.10.450.50">
    <property type="match status" value="1"/>
</dbReference>
<dbReference type="GeneID" id="35777541"/>
<organism evidence="1 2">
    <name type="scientific">Faucicola osloensis</name>
    <name type="common">Moraxella osloensis</name>
    <dbReference type="NCBI Taxonomy" id="34062"/>
    <lineage>
        <taxon>Bacteria</taxon>
        <taxon>Pseudomonadati</taxon>
        <taxon>Pseudomonadota</taxon>
        <taxon>Gammaproteobacteria</taxon>
        <taxon>Moraxellales</taxon>
        <taxon>Moraxellaceae</taxon>
        <taxon>Faucicola</taxon>
    </lineage>
</organism>